<evidence type="ECO:0000313" key="2">
    <source>
        <dbReference type="EMBL" id="KAI5428757.1"/>
    </source>
</evidence>
<evidence type="ECO:0000256" key="1">
    <source>
        <dbReference type="SAM" id="MobiDB-lite"/>
    </source>
</evidence>
<dbReference type="Gramene" id="Psat3g110920.1">
    <property type="protein sequence ID" value="Psat3g110920.1.cds"/>
    <property type="gene ID" value="Psat3g110920"/>
</dbReference>
<evidence type="ECO:0000313" key="3">
    <source>
        <dbReference type="Proteomes" id="UP001058974"/>
    </source>
</evidence>
<protein>
    <submittedName>
        <fullName evidence="2">Uncharacterized protein</fullName>
    </submittedName>
</protein>
<dbReference type="Proteomes" id="UP001058974">
    <property type="component" value="Chromosome 3"/>
</dbReference>
<dbReference type="PANTHER" id="PTHR36045:SF2">
    <property type="entry name" value="OS04G0558500 PROTEIN"/>
    <property type="match status" value="1"/>
</dbReference>
<dbReference type="OrthoDB" id="781564at2759"/>
<organism evidence="2 3">
    <name type="scientific">Pisum sativum</name>
    <name type="common">Garden pea</name>
    <name type="synonym">Lathyrus oleraceus</name>
    <dbReference type="NCBI Taxonomy" id="3888"/>
    <lineage>
        <taxon>Eukaryota</taxon>
        <taxon>Viridiplantae</taxon>
        <taxon>Streptophyta</taxon>
        <taxon>Embryophyta</taxon>
        <taxon>Tracheophyta</taxon>
        <taxon>Spermatophyta</taxon>
        <taxon>Magnoliopsida</taxon>
        <taxon>eudicotyledons</taxon>
        <taxon>Gunneridae</taxon>
        <taxon>Pentapetalae</taxon>
        <taxon>rosids</taxon>
        <taxon>fabids</taxon>
        <taxon>Fabales</taxon>
        <taxon>Fabaceae</taxon>
        <taxon>Papilionoideae</taxon>
        <taxon>50 kb inversion clade</taxon>
        <taxon>NPAAA clade</taxon>
        <taxon>Hologalegina</taxon>
        <taxon>IRL clade</taxon>
        <taxon>Fabeae</taxon>
        <taxon>Lathyrus</taxon>
    </lineage>
</organism>
<dbReference type="Gramene" id="Psat03G0367200-T1">
    <property type="protein sequence ID" value="KAI5428757.1"/>
    <property type="gene ID" value="KIW84_033672"/>
</dbReference>
<keyword evidence="3" id="KW-1185">Reference proteome</keyword>
<dbReference type="Gramene" id="PSAT_LOCUS12511_t1">
    <property type="protein sequence ID" value="CAL5192634.1"/>
    <property type="gene ID" value="PSAT_LOCUS12511"/>
</dbReference>
<dbReference type="PANTHER" id="PTHR36045">
    <property type="entry name" value="OS04G0558500 PROTEIN"/>
    <property type="match status" value="1"/>
</dbReference>
<reference evidence="2 3" key="1">
    <citation type="journal article" date="2022" name="Nat. Genet.">
        <title>Improved pea reference genome and pan-genome highlight genomic features and evolutionary characteristics.</title>
        <authorList>
            <person name="Yang T."/>
            <person name="Liu R."/>
            <person name="Luo Y."/>
            <person name="Hu S."/>
            <person name="Wang D."/>
            <person name="Wang C."/>
            <person name="Pandey M.K."/>
            <person name="Ge S."/>
            <person name="Xu Q."/>
            <person name="Li N."/>
            <person name="Li G."/>
            <person name="Huang Y."/>
            <person name="Saxena R.K."/>
            <person name="Ji Y."/>
            <person name="Li M."/>
            <person name="Yan X."/>
            <person name="He Y."/>
            <person name="Liu Y."/>
            <person name="Wang X."/>
            <person name="Xiang C."/>
            <person name="Varshney R.K."/>
            <person name="Ding H."/>
            <person name="Gao S."/>
            <person name="Zong X."/>
        </authorList>
    </citation>
    <scope>NUCLEOTIDE SEQUENCE [LARGE SCALE GENOMIC DNA]</scope>
    <source>
        <strain evidence="2 3">cv. Zhongwan 6</strain>
    </source>
</reference>
<name>A0A9D4XY84_PEA</name>
<dbReference type="AlphaFoldDB" id="A0A9D4XY84"/>
<proteinExistence type="predicted"/>
<feature type="compositionally biased region" description="Basic and acidic residues" evidence="1">
    <location>
        <begin position="1"/>
        <end position="16"/>
    </location>
</feature>
<comment type="caution">
    <text evidence="2">The sequence shown here is derived from an EMBL/GenBank/DDBJ whole genome shotgun (WGS) entry which is preliminary data.</text>
</comment>
<sequence length="134" mass="15210">MAPEISKTREAVRSSEDQDSDSELEKLEYELKKMSQKILECRETLPDQLKSTLISVLDEQRSFLPQISPGTLEQNMPSEEDPETAEKLKLLNEKISSNYSAAPVVLKRMKDCIAKFEKLDSANMHPGVKRKEIG</sequence>
<dbReference type="EMBL" id="JAMSHJ010000003">
    <property type="protein sequence ID" value="KAI5428757.1"/>
    <property type="molecule type" value="Genomic_DNA"/>
</dbReference>
<feature type="region of interest" description="Disordered" evidence="1">
    <location>
        <begin position="1"/>
        <end position="24"/>
    </location>
</feature>
<gene>
    <name evidence="2" type="ORF">KIW84_033672</name>
</gene>
<accession>A0A9D4XY84</accession>